<dbReference type="Proteomes" id="UP000297229">
    <property type="component" value="Unassembled WGS sequence"/>
</dbReference>
<gene>
    <name evidence="2" type="ORF">BELL_0162g00080</name>
</gene>
<organism evidence="2 3">
    <name type="scientific">Botrytis elliptica</name>
    <dbReference type="NCBI Taxonomy" id="278938"/>
    <lineage>
        <taxon>Eukaryota</taxon>
        <taxon>Fungi</taxon>
        <taxon>Dikarya</taxon>
        <taxon>Ascomycota</taxon>
        <taxon>Pezizomycotina</taxon>
        <taxon>Leotiomycetes</taxon>
        <taxon>Helotiales</taxon>
        <taxon>Sclerotiniaceae</taxon>
        <taxon>Botrytis</taxon>
    </lineage>
</organism>
<evidence type="ECO:0000313" key="3">
    <source>
        <dbReference type="Proteomes" id="UP000297229"/>
    </source>
</evidence>
<comment type="caution">
    <text evidence="2">The sequence shown here is derived from an EMBL/GenBank/DDBJ whole genome shotgun (WGS) entry which is preliminary data.</text>
</comment>
<reference evidence="2 3" key="1">
    <citation type="submission" date="2017-12" db="EMBL/GenBank/DDBJ databases">
        <title>Comparative genomics of Botrytis spp.</title>
        <authorList>
            <person name="Valero-Jimenez C.A."/>
            <person name="Tapia P."/>
            <person name="Veloso J."/>
            <person name="Silva-Moreno E."/>
            <person name="Staats M."/>
            <person name="Valdes J.H."/>
            <person name="Van Kan J.A.L."/>
        </authorList>
    </citation>
    <scope>NUCLEOTIDE SEQUENCE [LARGE SCALE GENOMIC DNA]</scope>
    <source>
        <strain evidence="2 3">Be9601</strain>
    </source>
</reference>
<feature type="region of interest" description="Disordered" evidence="1">
    <location>
        <begin position="442"/>
        <end position="486"/>
    </location>
</feature>
<feature type="region of interest" description="Disordered" evidence="1">
    <location>
        <begin position="1"/>
        <end position="30"/>
    </location>
</feature>
<accession>A0A4Z1K4S6</accession>
<keyword evidence="3" id="KW-1185">Reference proteome</keyword>
<feature type="compositionally biased region" description="Polar residues" evidence="1">
    <location>
        <begin position="11"/>
        <end position="30"/>
    </location>
</feature>
<proteinExistence type="predicted"/>
<protein>
    <submittedName>
        <fullName evidence="2">Uncharacterized protein</fullName>
    </submittedName>
</protein>
<evidence type="ECO:0000256" key="1">
    <source>
        <dbReference type="SAM" id="MobiDB-lite"/>
    </source>
</evidence>
<sequence length="562" mass="62064">MARQYPLDTLIKTSNTMTPRAKATNSSSKSKGLIEKEDIFPTIVHSNPVTPLQKSLLNSPFNPNLEETRDPQDSHGLEEAIDPQLMQSKAINPSVAPDFNHPFSLEVDPSLALDTNFPGSVPGSYSINLTNQYDSSSDFAEYIPNPNDCNSFPLDNGGAPSSFRLGNTNDKVESQKSSTKVPFVDPMHPHAHLKHVAVFCCQSPTCVQECKVDYKYATRQFTLHYSRQSIEEPLYSGRKRVVPQTDNPDHRIPMLLLSGARVYRVEKLGENPVVRLFVGDIINRKKKYWEVLTGGAVEQLGWIQELRDTAAPTDRCSAWKCTTHGDIWKVSILDHLFDNGAENTGTLGTDYDSGYASSSGHMGSSSRKGSSTYGDNNATFNTSPITPIKYSVGKNNAILKMSPLTPTNYSVGENNVALKMSPVTPTNYSFDGYNMIFNASSTTTTSHSSGDQHGPATTISNLKPRRNRNRNRSHGANKMSSSGNNNSLEQIEEDLEDFEISGDVAELLEFNDYASTSGCDFMQPQAQMWDDDLLNEVNTFIADGINFGESVEHTIEHDFDAI</sequence>
<feature type="compositionally biased region" description="Basic residues" evidence="1">
    <location>
        <begin position="463"/>
        <end position="475"/>
    </location>
</feature>
<dbReference type="AlphaFoldDB" id="A0A4Z1K4S6"/>
<dbReference type="EMBL" id="PQXM01000161">
    <property type="protein sequence ID" value="TGO76317.1"/>
    <property type="molecule type" value="Genomic_DNA"/>
</dbReference>
<name>A0A4Z1K4S6_9HELO</name>
<evidence type="ECO:0000313" key="2">
    <source>
        <dbReference type="EMBL" id="TGO76317.1"/>
    </source>
</evidence>